<name>A0A0C2XAW9_HEBCY</name>
<reference evidence="1 2" key="1">
    <citation type="submission" date="2014-04" db="EMBL/GenBank/DDBJ databases">
        <authorList>
            <consortium name="DOE Joint Genome Institute"/>
            <person name="Kuo A."/>
            <person name="Gay G."/>
            <person name="Dore J."/>
            <person name="Kohler A."/>
            <person name="Nagy L.G."/>
            <person name="Floudas D."/>
            <person name="Copeland A."/>
            <person name="Barry K.W."/>
            <person name="Cichocki N."/>
            <person name="Veneault-Fourrey C."/>
            <person name="LaButti K."/>
            <person name="Lindquist E.A."/>
            <person name="Lipzen A."/>
            <person name="Lundell T."/>
            <person name="Morin E."/>
            <person name="Murat C."/>
            <person name="Sun H."/>
            <person name="Tunlid A."/>
            <person name="Henrissat B."/>
            <person name="Grigoriev I.V."/>
            <person name="Hibbett D.S."/>
            <person name="Martin F."/>
            <person name="Nordberg H.P."/>
            <person name="Cantor M.N."/>
            <person name="Hua S.X."/>
        </authorList>
    </citation>
    <scope>NUCLEOTIDE SEQUENCE [LARGE SCALE GENOMIC DNA]</scope>
    <source>
        <strain evidence="2">h7</strain>
    </source>
</reference>
<dbReference type="EMBL" id="KN831831">
    <property type="protein sequence ID" value="KIM35093.1"/>
    <property type="molecule type" value="Genomic_DNA"/>
</dbReference>
<organism evidence="1 2">
    <name type="scientific">Hebeloma cylindrosporum</name>
    <dbReference type="NCBI Taxonomy" id="76867"/>
    <lineage>
        <taxon>Eukaryota</taxon>
        <taxon>Fungi</taxon>
        <taxon>Dikarya</taxon>
        <taxon>Basidiomycota</taxon>
        <taxon>Agaricomycotina</taxon>
        <taxon>Agaricomycetes</taxon>
        <taxon>Agaricomycetidae</taxon>
        <taxon>Agaricales</taxon>
        <taxon>Agaricineae</taxon>
        <taxon>Hymenogastraceae</taxon>
        <taxon>Hebeloma</taxon>
    </lineage>
</organism>
<protein>
    <submittedName>
        <fullName evidence="1">Uncharacterized protein</fullName>
    </submittedName>
</protein>
<sequence>MTPSAPGSPLFLTSRSDYHSLVLFHHIHQHLAAAQPGSVEIFCTSAASKPEDEFHYLGLLWDCAYKAGIASTSAHPNTASPPPVAVTLPTSPKILLTPISFTRDLSALQPSTRKPFGSLHRRFRHRLQVSAPVPITVLQIEDTPPTL</sequence>
<dbReference type="Proteomes" id="UP000053424">
    <property type="component" value="Unassembled WGS sequence"/>
</dbReference>
<gene>
    <name evidence="1" type="ORF">M413DRAFT_32765</name>
</gene>
<proteinExistence type="predicted"/>
<reference evidence="2" key="2">
    <citation type="submission" date="2015-01" db="EMBL/GenBank/DDBJ databases">
        <title>Evolutionary Origins and Diversification of the Mycorrhizal Mutualists.</title>
        <authorList>
            <consortium name="DOE Joint Genome Institute"/>
            <consortium name="Mycorrhizal Genomics Consortium"/>
            <person name="Kohler A."/>
            <person name="Kuo A."/>
            <person name="Nagy L.G."/>
            <person name="Floudas D."/>
            <person name="Copeland A."/>
            <person name="Barry K.W."/>
            <person name="Cichocki N."/>
            <person name="Veneault-Fourrey C."/>
            <person name="LaButti K."/>
            <person name="Lindquist E.A."/>
            <person name="Lipzen A."/>
            <person name="Lundell T."/>
            <person name="Morin E."/>
            <person name="Murat C."/>
            <person name="Riley R."/>
            <person name="Ohm R."/>
            <person name="Sun H."/>
            <person name="Tunlid A."/>
            <person name="Henrissat B."/>
            <person name="Grigoriev I.V."/>
            <person name="Hibbett D.S."/>
            <person name="Martin F."/>
        </authorList>
    </citation>
    <scope>NUCLEOTIDE SEQUENCE [LARGE SCALE GENOMIC DNA]</scope>
    <source>
        <strain evidence="2">h7</strain>
    </source>
</reference>
<evidence type="ECO:0000313" key="2">
    <source>
        <dbReference type="Proteomes" id="UP000053424"/>
    </source>
</evidence>
<dbReference type="OrthoDB" id="10480217at2759"/>
<keyword evidence="2" id="KW-1185">Reference proteome</keyword>
<accession>A0A0C2XAW9</accession>
<evidence type="ECO:0000313" key="1">
    <source>
        <dbReference type="EMBL" id="KIM35093.1"/>
    </source>
</evidence>
<dbReference type="AlphaFoldDB" id="A0A0C2XAW9"/>
<dbReference type="HOGENOM" id="CLU_1768316_0_0_1"/>